<dbReference type="RefSeq" id="WP_066264121.1">
    <property type="nucleotide sequence ID" value="NZ_JARMAB010000040.1"/>
</dbReference>
<reference evidence="2 3" key="1">
    <citation type="submission" date="2023-03" db="EMBL/GenBank/DDBJ databases">
        <title>Bacillus Genome Sequencing.</title>
        <authorList>
            <person name="Dunlap C."/>
        </authorList>
    </citation>
    <scope>NUCLEOTIDE SEQUENCE [LARGE SCALE GENOMIC DNA]</scope>
    <source>
        <strain evidence="2 3">B-23453</strain>
    </source>
</reference>
<dbReference type="Gene3D" id="1.20.120.450">
    <property type="entry name" value="dinb family like domain"/>
    <property type="match status" value="1"/>
</dbReference>
<comment type="caution">
    <text evidence="2">The sequence shown here is derived from an EMBL/GenBank/DDBJ whole genome shotgun (WGS) entry which is preliminary data.</text>
</comment>
<gene>
    <name evidence="2" type="ORF">P4T90_22400</name>
</gene>
<feature type="domain" description="DinB-like" evidence="1">
    <location>
        <begin position="27"/>
        <end position="156"/>
    </location>
</feature>
<dbReference type="SUPFAM" id="SSF109854">
    <property type="entry name" value="DinB/YfiT-like putative metalloenzymes"/>
    <property type="match status" value="1"/>
</dbReference>
<dbReference type="Proteomes" id="UP001341444">
    <property type="component" value="Unassembled WGS sequence"/>
</dbReference>
<proteinExistence type="predicted"/>
<evidence type="ECO:0000313" key="2">
    <source>
        <dbReference type="EMBL" id="MED1205790.1"/>
    </source>
</evidence>
<dbReference type="Pfam" id="PF12867">
    <property type="entry name" value="DinB_2"/>
    <property type="match status" value="1"/>
</dbReference>
<organism evidence="2 3">
    <name type="scientific">Heyndrickxia acidicola</name>
    <dbReference type="NCBI Taxonomy" id="209389"/>
    <lineage>
        <taxon>Bacteria</taxon>
        <taxon>Bacillati</taxon>
        <taxon>Bacillota</taxon>
        <taxon>Bacilli</taxon>
        <taxon>Bacillales</taxon>
        <taxon>Bacillaceae</taxon>
        <taxon>Heyndrickxia</taxon>
    </lineage>
</organism>
<accession>A0ABU6MMP2</accession>
<evidence type="ECO:0000313" key="3">
    <source>
        <dbReference type="Proteomes" id="UP001341444"/>
    </source>
</evidence>
<dbReference type="EMBL" id="JARMAB010000040">
    <property type="protein sequence ID" value="MED1205790.1"/>
    <property type="molecule type" value="Genomic_DNA"/>
</dbReference>
<dbReference type="InterPro" id="IPR024775">
    <property type="entry name" value="DinB-like"/>
</dbReference>
<name>A0ABU6MMP2_9BACI</name>
<protein>
    <submittedName>
        <fullName evidence="2">DinB family protein</fullName>
    </submittedName>
</protein>
<keyword evidence="3" id="KW-1185">Reference proteome</keyword>
<evidence type="ECO:0000259" key="1">
    <source>
        <dbReference type="Pfam" id="PF12867"/>
    </source>
</evidence>
<sequence>MKEENIHILNRFSDYGIWVKSLHYAETDVWCAPISKGKWSVSAIIAHITNWDRYLLQKIIPSLKKGDEMTFPDFDSFNHKASMYADSGISQQELIQEAVSSREALVDTLMHMPEGELTKTVPSNGVTHCPNTGEPYSLIYIIQEFIEHDHHHKQQIIEFLSK</sequence>
<dbReference type="InterPro" id="IPR034660">
    <property type="entry name" value="DinB/YfiT-like"/>
</dbReference>